<reference evidence="3" key="1">
    <citation type="submission" date="2022-11" db="UniProtKB">
        <authorList>
            <consortium name="WormBaseParasite"/>
        </authorList>
    </citation>
    <scope>IDENTIFICATION</scope>
</reference>
<feature type="region of interest" description="Disordered" evidence="1">
    <location>
        <begin position="1"/>
        <end position="24"/>
    </location>
</feature>
<dbReference type="Proteomes" id="UP000887566">
    <property type="component" value="Unplaced"/>
</dbReference>
<keyword evidence="2" id="KW-1185">Reference proteome</keyword>
<accession>A0A914XKT5</accession>
<proteinExistence type="predicted"/>
<evidence type="ECO:0000256" key="1">
    <source>
        <dbReference type="SAM" id="MobiDB-lite"/>
    </source>
</evidence>
<sequence>MYVGKRQGVGADVPGSQRQGGVRHSRQLTPGAEAFVGGDGSGNVHAHIGTGDMEIRFAMLWARNGLVERGFCLGYRASKSAAGEPTARR</sequence>
<dbReference type="WBParaSite" id="PSAMB.scaffold8747size5840.g31722.t1">
    <property type="protein sequence ID" value="PSAMB.scaffold8747size5840.g31722.t1"/>
    <property type="gene ID" value="PSAMB.scaffold8747size5840.g31722"/>
</dbReference>
<protein>
    <submittedName>
        <fullName evidence="3">Uncharacterized protein</fullName>
    </submittedName>
</protein>
<organism evidence="2 3">
    <name type="scientific">Plectus sambesii</name>
    <dbReference type="NCBI Taxonomy" id="2011161"/>
    <lineage>
        <taxon>Eukaryota</taxon>
        <taxon>Metazoa</taxon>
        <taxon>Ecdysozoa</taxon>
        <taxon>Nematoda</taxon>
        <taxon>Chromadorea</taxon>
        <taxon>Plectida</taxon>
        <taxon>Plectina</taxon>
        <taxon>Plectoidea</taxon>
        <taxon>Plectidae</taxon>
        <taxon>Plectus</taxon>
    </lineage>
</organism>
<evidence type="ECO:0000313" key="2">
    <source>
        <dbReference type="Proteomes" id="UP000887566"/>
    </source>
</evidence>
<name>A0A914XKT5_9BILA</name>
<evidence type="ECO:0000313" key="3">
    <source>
        <dbReference type="WBParaSite" id="PSAMB.scaffold8747size5840.g31722.t1"/>
    </source>
</evidence>
<dbReference type="AlphaFoldDB" id="A0A914XKT5"/>